<dbReference type="AlphaFoldDB" id="A0AAV4GNM3"/>
<keyword evidence="3" id="KW-1185">Reference proteome</keyword>
<accession>A0AAV4GNM3</accession>
<feature type="domain" description="Reverse transcriptase" evidence="1">
    <location>
        <begin position="1"/>
        <end position="138"/>
    </location>
</feature>
<dbReference type="InterPro" id="IPR000477">
    <property type="entry name" value="RT_dom"/>
</dbReference>
<proteinExistence type="predicted"/>
<reference evidence="2 3" key="1">
    <citation type="journal article" date="2021" name="Elife">
        <title>Chloroplast acquisition without the gene transfer in kleptoplastic sea slugs, Plakobranchus ocellatus.</title>
        <authorList>
            <person name="Maeda T."/>
            <person name="Takahashi S."/>
            <person name="Yoshida T."/>
            <person name="Shimamura S."/>
            <person name="Takaki Y."/>
            <person name="Nagai Y."/>
            <person name="Toyoda A."/>
            <person name="Suzuki Y."/>
            <person name="Arimoto A."/>
            <person name="Ishii H."/>
            <person name="Satoh N."/>
            <person name="Nishiyama T."/>
            <person name="Hasebe M."/>
            <person name="Maruyama T."/>
            <person name="Minagawa J."/>
            <person name="Obokata J."/>
            <person name="Shigenobu S."/>
        </authorList>
    </citation>
    <scope>NUCLEOTIDE SEQUENCE [LARGE SCALE GENOMIC DNA]</scope>
</reference>
<evidence type="ECO:0000313" key="2">
    <source>
        <dbReference type="EMBL" id="GFR86565.1"/>
    </source>
</evidence>
<dbReference type="EMBL" id="BMAT01001481">
    <property type="protein sequence ID" value="GFR86565.1"/>
    <property type="molecule type" value="Genomic_DNA"/>
</dbReference>
<evidence type="ECO:0000259" key="1">
    <source>
        <dbReference type="PROSITE" id="PS50878"/>
    </source>
</evidence>
<dbReference type="Proteomes" id="UP000762676">
    <property type="component" value="Unassembled WGS sequence"/>
</dbReference>
<evidence type="ECO:0000313" key="3">
    <source>
        <dbReference type="Proteomes" id="UP000762676"/>
    </source>
</evidence>
<sequence>MATDDIHSLTGRSVHAQLGDSDHVPAIIIISTEGCPTHSKRLNWNLKQAVQSRYRHPDQRNGHINHCVRLQQGVPQGGVITTTLFLVFIDEIADGLSRHIPRSLHADDLAIWNAEDNLPTATYRMQVALNTVACWALN</sequence>
<organism evidence="2 3">
    <name type="scientific">Elysia marginata</name>
    <dbReference type="NCBI Taxonomy" id="1093978"/>
    <lineage>
        <taxon>Eukaryota</taxon>
        <taxon>Metazoa</taxon>
        <taxon>Spiralia</taxon>
        <taxon>Lophotrochozoa</taxon>
        <taxon>Mollusca</taxon>
        <taxon>Gastropoda</taxon>
        <taxon>Heterobranchia</taxon>
        <taxon>Euthyneura</taxon>
        <taxon>Panpulmonata</taxon>
        <taxon>Sacoglossa</taxon>
        <taxon>Placobranchoidea</taxon>
        <taxon>Plakobranchidae</taxon>
        <taxon>Elysia</taxon>
    </lineage>
</organism>
<gene>
    <name evidence="2" type="ORF">ElyMa_000723900</name>
</gene>
<name>A0AAV4GNM3_9GAST</name>
<dbReference type="PROSITE" id="PS50878">
    <property type="entry name" value="RT_POL"/>
    <property type="match status" value="1"/>
</dbReference>
<protein>
    <recommendedName>
        <fullName evidence="1">Reverse transcriptase domain-containing protein</fullName>
    </recommendedName>
</protein>
<comment type="caution">
    <text evidence="2">The sequence shown here is derived from an EMBL/GenBank/DDBJ whole genome shotgun (WGS) entry which is preliminary data.</text>
</comment>